<dbReference type="OrthoDB" id="2742346at2759"/>
<feature type="transmembrane region" description="Helical" evidence="1">
    <location>
        <begin position="257"/>
        <end position="285"/>
    </location>
</feature>
<keyword evidence="1" id="KW-1133">Transmembrane helix</keyword>
<keyword evidence="1" id="KW-0472">Membrane</keyword>
<gene>
    <name evidence="2" type="ORF">TRAPUB_6221</name>
</gene>
<comment type="caution">
    <text evidence="2">The sequence shown here is derived from an EMBL/GenBank/DDBJ whole genome shotgun (WGS) entry which is preliminary data.</text>
</comment>
<evidence type="ECO:0000313" key="3">
    <source>
        <dbReference type="Proteomes" id="UP000184267"/>
    </source>
</evidence>
<accession>A0A1M2V6L2</accession>
<dbReference type="Proteomes" id="UP000184267">
    <property type="component" value="Unassembled WGS sequence"/>
</dbReference>
<keyword evidence="3" id="KW-1185">Reference proteome</keyword>
<feature type="transmembrane region" description="Helical" evidence="1">
    <location>
        <begin position="226"/>
        <end position="251"/>
    </location>
</feature>
<proteinExistence type="predicted"/>
<dbReference type="AlphaFoldDB" id="A0A1M2V6L2"/>
<reference evidence="2 3" key="1">
    <citation type="submission" date="2016-10" db="EMBL/GenBank/DDBJ databases">
        <title>Genome sequence of the basidiomycete white-rot fungus Trametes pubescens.</title>
        <authorList>
            <person name="Makela M.R."/>
            <person name="Granchi Z."/>
            <person name="Peng M."/>
            <person name="De Vries R.P."/>
            <person name="Grigoriev I."/>
            <person name="Riley R."/>
            <person name="Hilden K."/>
        </authorList>
    </citation>
    <scope>NUCLEOTIDE SEQUENCE [LARGE SCALE GENOMIC DNA]</scope>
    <source>
        <strain evidence="2 3">FBCC735</strain>
    </source>
</reference>
<feature type="transmembrane region" description="Helical" evidence="1">
    <location>
        <begin position="175"/>
        <end position="196"/>
    </location>
</feature>
<dbReference type="OMA" id="PQYERLP"/>
<keyword evidence="1" id="KW-0812">Transmembrane</keyword>
<evidence type="ECO:0000256" key="1">
    <source>
        <dbReference type="SAM" id="Phobius"/>
    </source>
</evidence>
<name>A0A1M2V6L2_TRAPU</name>
<protein>
    <submittedName>
        <fullName evidence="2">Uncharacterized protein</fullName>
    </submittedName>
</protein>
<organism evidence="2 3">
    <name type="scientific">Trametes pubescens</name>
    <name type="common">White-rot fungus</name>
    <dbReference type="NCBI Taxonomy" id="154538"/>
    <lineage>
        <taxon>Eukaryota</taxon>
        <taxon>Fungi</taxon>
        <taxon>Dikarya</taxon>
        <taxon>Basidiomycota</taxon>
        <taxon>Agaricomycotina</taxon>
        <taxon>Agaricomycetes</taxon>
        <taxon>Polyporales</taxon>
        <taxon>Polyporaceae</taxon>
        <taxon>Trametes</taxon>
    </lineage>
</organism>
<dbReference type="EMBL" id="MNAD01001625">
    <property type="protein sequence ID" value="OJT03224.1"/>
    <property type="molecule type" value="Genomic_DNA"/>
</dbReference>
<evidence type="ECO:0000313" key="2">
    <source>
        <dbReference type="EMBL" id="OJT03224.1"/>
    </source>
</evidence>
<sequence>MSHLEEALPMYTVRPVMVADNQPAQVVPTMPPHSLFFALGRLPTWAAPPQPPQYERLPSSEDGVELKDVLPSPAAPGGAPATAVVLTPLAAADSAGPTTPAPAPASHSCAAEAVYNAVYYLRMLIYLMLVGAAISTVASLFGYALSLVAVLGWVSPTNRLPPDAGFTACAAGGPIVGAFVGLGGWLHLCTLHLLAFRAASRSELPTFQRLRAAHASENAPGSDEPLYVMAGAALASVLALAVGLTVLPALAALAHEVGFSVGLALGVGVWGATVPFVPALVGAVFTTLSDCNPAAGAECACCCWLSPYY</sequence>
<feature type="transmembrane region" description="Helical" evidence="1">
    <location>
        <begin position="124"/>
        <end position="155"/>
    </location>
</feature>